<feature type="domain" description="Fatty acid hydroxylase" evidence="5">
    <location>
        <begin position="117"/>
        <end position="239"/>
    </location>
</feature>
<accession>M3AVP0</accession>
<dbReference type="GO" id="GO:0016491">
    <property type="term" value="F:oxidoreductase activity"/>
    <property type="evidence" value="ECO:0007669"/>
    <property type="project" value="InterPro"/>
</dbReference>
<dbReference type="eggNOG" id="KOG0873">
    <property type="taxonomic scope" value="Eukaryota"/>
</dbReference>
<dbReference type="AlphaFoldDB" id="M3AVP0"/>
<keyword evidence="3" id="KW-1133">Transmembrane helix</keyword>
<dbReference type="VEuPathDB" id="FungiDB:MYCFIDRAFT_155706"/>
<keyword evidence="7" id="KW-1185">Reference proteome</keyword>
<dbReference type="GO" id="GO:0008610">
    <property type="term" value="P:lipid biosynthetic process"/>
    <property type="evidence" value="ECO:0007669"/>
    <property type="project" value="InterPro"/>
</dbReference>
<organism evidence="6 7">
    <name type="scientific">Pseudocercospora fijiensis (strain CIRAD86)</name>
    <name type="common">Black leaf streak disease fungus</name>
    <name type="synonym">Mycosphaerella fijiensis</name>
    <dbReference type="NCBI Taxonomy" id="383855"/>
    <lineage>
        <taxon>Eukaryota</taxon>
        <taxon>Fungi</taxon>
        <taxon>Dikarya</taxon>
        <taxon>Ascomycota</taxon>
        <taxon>Pezizomycotina</taxon>
        <taxon>Dothideomycetes</taxon>
        <taxon>Dothideomycetidae</taxon>
        <taxon>Mycosphaerellales</taxon>
        <taxon>Mycosphaerellaceae</taxon>
        <taxon>Pseudocercospora</taxon>
    </lineage>
</organism>
<keyword evidence="4" id="KW-0472">Membrane</keyword>
<dbReference type="Pfam" id="PF04116">
    <property type="entry name" value="FA_hydroxylase"/>
    <property type="match status" value="1"/>
</dbReference>
<keyword evidence="2" id="KW-0812">Transmembrane</keyword>
<evidence type="ECO:0000256" key="4">
    <source>
        <dbReference type="ARBA" id="ARBA00023136"/>
    </source>
</evidence>
<dbReference type="GO" id="GO:0016020">
    <property type="term" value="C:membrane"/>
    <property type="evidence" value="ECO:0007669"/>
    <property type="project" value="UniProtKB-SubCell"/>
</dbReference>
<proteinExistence type="predicted"/>
<dbReference type="OrthoDB" id="408954at2759"/>
<dbReference type="EMBL" id="KB446560">
    <property type="protein sequence ID" value="EME81542.1"/>
    <property type="molecule type" value="Genomic_DNA"/>
</dbReference>
<sequence>MALASLFAVAWTKLYSRASPETTELLGIIAIQILGFWLPSILLLRLDHFATSFSERHKLQIPNRKSDSTKLKRCIKVVLRNQLLGVLLKALELSILSSATRSSATPPSISSFAKDITACLILCEILFYSTHRLLHHRLLYKHIHKQHHEFTAPMALTAQYCHPIEHIFSNLIPFWLPTRLLKCDFVTCCIYWMVGTLESVLAHSGYDVFAFFSRRHDAHHERGNVNFGTLGGLDWWYGTGG</sequence>
<evidence type="ECO:0000259" key="5">
    <source>
        <dbReference type="Pfam" id="PF04116"/>
    </source>
</evidence>
<evidence type="ECO:0000313" key="7">
    <source>
        <dbReference type="Proteomes" id="UP000016932"/>
    </source>
</evidence>
<dbReference type="GO" id="GO:0005506">
    <property type="term" value="F:iron ion binding"/>
    <property type="evidence" value="ECO:0007669"/>
    <property type="project" value="InterPro"/>
</dbReference>
<dbReference type="STRING" id="383855.M3AVP0"/>
<comment type="subcellular location">
    <subcellularLocation>
        <location evidence="1">Membrane</location>
    </subcellularLocation>
</comment>
<gene>
    <name evidence="6" type="ORF">MYCFIDRAFT_155706</name>
</gene>
<dbReference type="InterPro" id="IPR006694">
    <property type="entry name" value="Fatty_acid_hydroxylase"/>
</dbReference>
<dbReference type="GeneID" id="19331815"/>
<dbReference type="KEGG" id="pfj:MYCFIDRAFT_155706"/>
<dbReference type="PANTHER" id="PTHR11863">
    <property type="entry name" value="STEROL DESATURASE"/>
    <property type="match status" value="1"/>
</dbReference>
<dbReference type="RefSeq" id="XP_007928713.1">
    <property type="nucleotide sequence ID" value="XM_007930522.1"/>
</dbReference>
<evidence type="ECO:0000256" key="1">
    <source>
        <dbReference type="ARBA" id="ARBA00004370"/>
    </source>
</evidence>
<dbReference type="Proteomes" id="UP000016932">
    <property type="component" value="Unassembled WGS sequence"/>
</dbReference>
<evidence type="ECO:0000313" key="6">
    <source>
        <dbReference type="EMBL" id="EME81542.1"/>
    </source>
</evidence>
<name>M3AVP0_PSEFD</name>
<evidence type="ECO:0000256" key="3">
    <source>
        <dbReference type="ARBA" id="ARBA00022989"/>
    </source>
</evidence>
<evidence type="ECO:0000256" key="2">
    <source>
        <dbReference type="ARBA" id="ARBA00022692"/>
    </source>
</evidence>
<reference evidence="6 7" key="1">
    <citation type="journal article" date="2012" name="PLoS Pathog.">
        <title>Diverse lifestyles and strategies of plant pathogenesis encoded in the genomes of eighteen Dothideomycetes fungi.</title>
        <authorList>
            <person name="Ohm R.A."/>
            <person name="Feau N."/>
            <person name="Henrissat B."/>
            <person name="Schoch C.L."/>
            <person name="Horwitz B.A."/>
            <person name="Barry K.W."/>
            <person name="Condon B.J."/>
            <person name="Copeland A.C."/>
            <person name="Dhillon B."/>
            <person name="Glaser F."/>
            <person name="Hesse C.N."/>
            <person name="Kosti I."/>
            <person name="LaButti K."/>
            <person name="Lindquist E.A."/>
            <person name="Lucas S."/>
            <person name="Salamov A.A."/>
            <person name="Bradshaw R.E."/>
            <person name="Ciuffetti L."/>
            <person name="Hamelin R.C."/>
            <person name="Kema G.H.J."/>
            <person name="Lawrence C."/>
            <person name="Scott J.A."/>
            <person name="Spatafora J.W."/>
            <person name="Turgeon B.G."/>
            <person name="de Wit P.J.G.M."/>
            <person name="Zhong S."/>
            <person name="Goodwin S.B."/>
            <person name="Grigoriev I.V."/>
        </authorList>
    </citation>
    <scope>NUCLEOTIDE SEQUENCE [LARGE SCALE GENOMIC DNA]</scope>
    <source>
        <strain evidence="6 7">CIRAD86</strain>
    </source>
</reference>
<dbReference type="HOGENOM" id="CLU_047036_1_0_1"/>
<protein>
    <recommendedName>
        <fullName evidence="5">Fatty acid hydroxylase domain-containing protein</fullName>
    </recommendedName>
</protein>
<dbReference type="InterPro" id="IPR050307">
    <property type="entry name" value="Sterol_Desaturase_Related"/>
</dbReference>